<feature type="region of interest" description="Disordered" evidence="1">
    <location>
        <begin position="100"/>
        <end position="148"/>
    </location>
</feature>
<evidence type="ECO:0000256" key="1">
    <source>
        <dbReference type="SAM" id="MobiDB-lite"/>
    </source>
</evidence>
<feature type="compositionally biased region" description="Polar residues" evidence="1">
    <location>
        <begin position="126"/>
        <end position="148"/>
    </location>
</feature>
<name>A0A816HLF4_ADIRI</name>
<keyword evidence="3" id="KW-1185">Reference proteome</keyword>
<protein>
    <submittedName>
        <fullName evidence="2">Uncharacterized protein</fullName>
    </submittedName>
</protein>
<feature type="non-terminal residue" evidence="2">
    <location>
        <position position="1"/>
    </location>
</feature>
<organism evidence="2 3">
    <name type="scientific">Adineta ricciae</name>
    <name type="common">Rotifer</name>
    <dbReference type="NCBI Taxonomy" id="249248"/>
    <lineage>
        <taxon>Eukaryota</taxon>
        <taxon>Metazoa</taxon>
        <taxon>Spiralia</taxon>
        <taxon>Gnathifera</taxon>
        <taxon>Rotifera</taxon>
        <taxon>Eurotatoria</taxon>
        <taxon>Bdelloidea</taxon>
        <taxon>Adinetida</taxon>
        <taxon>Adinetidae</taxon>
        <taxon>Adineta</taxon>
    </lineage>
</organism>
<evidence type="ECO:0000313" key="2">
    <source>
        <dbReference type="EMBL" id="CAF1688885.1"/>
    </source>
</evidence>
<gene>
    <name evidence="2" type="ORF">XAT740_LOCUS63053</name>
</gene>
<evidence type="ECO:0000313" key="3">
    <source>
        <dbReference type="Proteomes" id="UP000663828"/>
    </source>
</evidence>
<reference evidence="2" key="1">
    <citation type="submission" date="2021-02" db="EMBL/GenBank/DDBJ databases">
        <authorList>
            <person name="Nowell W R."/>
        </authorList>
    </citation>
    <scope>NUCLEOTIDE SEQUENCE</scope>
</reference>
<proteinExistence type="predicted"/>
<dbReference type="EMBL" id="CAJNOR010018712">
    <property type="protein sequence ID" value="CAF1688885.1"/>
    <property type="molecule type" value="Genomic_DNA"/>
</dbReference>
<feature type="compositionally biased region" description="Polar residues" evidence="1">
    <location>
        <begin position="100"/>
        <end position="119"/>
    </location>
</feature>
<accession>A0A816HLF4</accession>
<comment type="caution">
    <text evidence="2">The sequence shown here is derived from an EMBL/GenBank/DDBJ whole genome shotgun (WGS) entry which is preliminary data.</text>
</comment>
<dbReference type="Proteomes" id="UP000663828">
    <property type="component" value="Unassembled WGS sequence"/>
</dbReference>
<dbReference type="AlphaFoldDB" id="A0A816HLF4"/>
<sequence>ELAFEQLKWYKQTINQSITQYDDKVIELCKKVDPTMPDSLKLKYLLAGVKESLKTHVALQDPKSTEAFLSSARKSEDIFALKQADLDTVATDTYLNATAYQSQPDQTNFTPTSNNNFYRSNPPMYNRNTSNAYNGNRQNKPSKYTRST</sequence>